<proteinExistence type="predicted"/>
<reference evidence="2 3" key="1">
    <citation type="submission" date="2020-02" db="EMBL/GenBank/DDBJ databases">
        <title>Characterization of Proteus podophage Privateer.</title>
        <authorList>
            <person name="Corban J."/>
            <person name="Ramsey J."/>
        </authorList>
    </citation>
    <scope>NUCLEOTIDE SEQUENCE [LARGE SCALE GENOMIC DNA]</scope>
</reference>
<organism evidence="2 3">
    <name type="scientific">Proteus phage Privateer</name>
    <dbReference type="NCBI Taxonomy" id="2712958"/>
    <lineage>
        <taxon>Viruses</taxon>
        <taxon>Duplodnaviria</taxon>
        <taxon>Heunggongvirae</taxon>
        <taxon>Uroviricota</taxon>
        <taxon>Caudoviricetes</taxon>
        <taxon>Grimontviridae</taxon>
        <taxon>Privateervirus</taxon>
        <taxon>Privateervirus privateer</taxon>
    </lineage>
</organism>
<keyword evidence="3" id="KW-1185">Reference proteome</keyword>
<feature type="coiled-coil region" evidence="1">
    <location>
        <begin position="26"/>
        <end position="53"/>
    </location>
</feature>
<dbReference type="EMBL" id="MT028297">
    <property type="protein sequence ID" value="QIN94890.1"/>
    <property type="molecule type" value="Genomic_DNA"/>
</dbReference>
<dbReference type="Proteomes" id="UP000500956">
    <property type="component" value="Segment"/>
</dbReference>
<accession>A0A6G8R3W0</accession>
<sequence>MFSSKKSLSSILSSFTKVRDDLVLFLSENKENITTAEKELKTMKQEQSSAEKALTAVKAITGEEIISSK</sequence>
<evidence type="ECO:0000313" key="3">
    <source>
        <dbReference type="Proteomes" id="UP000500956"/>
    </source>
</evidence>
<keyword evidence="1" id="KW-0175">Coiled coil</keyword>
<evidence type="ECO:0000313" key="2">
    <source>
        <dbReference type="EMBL" id="QIN94890.1"/>
    </source>
</evidence>
<evidence type="ECO:0000256" key="1">
    <source>
        <dbReference type="SAM" id="Coils"/>
    </source>
</evidence>
<protein>
    <submittedName>
        <fullName evidence="2">Uncharacterized protein</fullName>
    </submittedName>
</protein>
<gene>
    <name evidence="2" type="ORF">CPT_Privateer_097</name>
</gene>
<name>A0A6G8R3W0_9CAUD</name>